<dbReference type="EMBL" id="CVRI01000061">
    <property type="protein sequence ID" value="CRL04154.1"/>
    <property type="molecule type" value="Genomic_DNA"/>
</dbReference>
<reference evidence="1 2" key="1">
    <citation type="submission" date="2015-04" db="EMBL/GenBank/DDBJ databases">
        <authorList>
            <person name="Syromyatnikov M.Y."/>
            <person name="Popov V.N."/>
        </authorList>
    </citation>
    <scope>NUCLEOTIDE SEQUENCE [LARGE SCALE GENOMIC DNA]</scope>
</reference>
<name>A0A1J1IWT2_9DIPT</name>
<protein>
    <submittedName>
        <fullName evidence="1">CLUMA_CG017265, isoform A</fullName>
    </submittedName>
</protein>
<dbReference type="Proteomes" id="UP000183832">
    <property type="component" value="Unassembled WGS sequence"/>
</dbReference>
<evidence type="ECO:0000313" key="1">
    <source>
        <dbReference type="EMBL" id="CRL04154.1"/>
    </source>
</evidence>
<proteinExistence type="predicted"/>
<accession>A0A1J1IWT2</accession>
<evidence type="ECO:0000313" key="2">
    <source>
        <dbReference type="Proteomes" id="UP000183832"/>
    </source>
</evidence>
<sequence>MFYEQTQTIHNDGSIQVRNTLKIASDLALEANLSREKRYESSMTFFLFEIKPKVSETSISQAQLASQIHSHRTLRLKYSRQKIKVRRALNDDEIFLFSYGSTLLNVIANAG</sequence>
<dbReference type="AlphaFoldDB" id="A0A1J1IWT2"/>
<gene>
    <name evidence="1" type="ORF">CLUMA_CG017265</name>
</gene>
<keyword evidence="2" id="KW-1185">Reference proteome</keyword>
<organism evidence="1 2">
    <name type="scientific">Clunio marinus</name>
    <dbReference type="NCBI Taxonomy" id="568069"/>
    <lineage>
        <taxon>Eukaryota</taxon>
        <taxon>Metazoa</taxon>
        <taxon>Ecdysozoa</taxon>
        <taxon>Arthropoda</taxon>
        <taxon>Hexapoda</taxon>
        <taxon>Insecta</taxon>
        <taxon>Pterygota</taxon>
        <taxon>Neoptera</taxon>
        <taxon>Endopterygota</taxon>
        <taxon>Diptera</taxon>
        <taxon>Nematocera</taxon>
        <taxon>Chironomoidea</taxon>
        <taxon>Chironomidae</taxon>
        <taxon>Clunio</taxon>
    </lineage>
</organism>